<name>A0A507QSG2_MONPU</name>
<evidence type="ECO:0000256" key="2">
    <source>
        <dbReference type="ARBA" id="ARBA00022827"/>
    </source>
</evidence>
<reference evidence="5 6" key="1">
    <citation type="submission" date="2019-06" db="EMBL/GenBank/DDBJ databases">
        <title>Wine fermentation using esterase from Monascus purpureus.</title>
        <authorList>
            <person name="Geng C."/>
            <person name="Zhang Y."/>
        </authorList>
    </citation>
    <scope>NUCLEOTIDE SEQUENCE [LARGE SCALE GENOMIC DNA]</scope>
    <source>
        <strain evidence="5">HQ1</strain>
    </source>
</reference>
<evidence type="ECO:0000313" key="5">
    <source>
        <dbReference type="EMBL" id="TQB70165.1"/>
    </source>
</evidence>
<comment type="caution">
    <text evidence="5">The sequence shown here is derived from an EMBL/GenBank/DDBJ whole genome shotgun (WGS) entry which is preliminary data.</text>
</comment>
<sequence>MSGTRKAIIIGGGPAGISAALRLQQTTNIKCTVYELRPEPTTLGGAIGIMPNGLRLLHRLGVYDDLRVRGNSCSTMTVRSLQGSILAKKEDYVSQARSETGFGYMRIKRTDLMDVLLDAAQKAKIPIYFNKCLTAIADEKKEVKVMFSDGTSDTADLLLGCDGIHSSVRRLYVDPGQVPEYSGFSGTGSIIPISGLPSSASALFTGLCATLTEEGMFILMPCNAANDELFWGFTREVPLPESGDSRDGWEEHHNKVIESFKSNFHEILKNAGGEWGDMLKQVVDNTTVMKFYPVYRMPLGGTWSRGRCLLLGDAAHAMQPHAGQGVSMALEDVHLLSRLLEDPARQLSEAFERFDQIRRPRVNELFEISSRNAGVRRKTGPWQLWLKEVLLKMHYWASWIVGQHNLGVEQKDMIYDIDEEVL</sequence>
<keyword evidence="3" id="KW-0560">Oxidoreductase</keyword>
<evidence type="ECO:0000256" key="3">
    <source>
        <dbReference type="ARBA" id="ARBA00023002"/>
    </source>
</evidence>
<dbReference type="GO" id="GO:0044550">
    <property type="term" value="P:secondary metabolite biosynthetic process"/>
    <property type="evidence" value="ECO:0007669"/>
    <property type="project" value="TreeGrafter"/>
</dbReference>
<dbReference type="PANTHER" id="PTHR46720">
    <property type="entry name" value="HYDROXYLASE, PUTATIVE (AFU_ORTHOLOGUE AFUA_3G01460)-RELATED"/>
    <property type="match status" value="1"/>
</dbReference>
<organism evidence="5 6">
    <name type="scientific">Monascus purpureus</name>
    <name type="common">Red mold</name>
    <name type="synonym">Monascus anka</name>
    <dbReference type="NCBI Taxonomy" id="5098"/>
    <lineage>
        <taxon>Eukaryota</taxon>
        <taxon>Fungi</taxon>
        <taxon>Dikarya</taxon>
        <taxon>Ascomycota</taxon>
        <taxon>Pezizomycotina</taxon>
        <taxon>Eurotiomycetes</taxon>
        <taxon>Eurotiomycetidae</taxon>
        <taxon>Eurotiales</taxon>
        <taxon>Aspergillaceae</taxon>
        <taxon>Monascus</taxon>
    </lineage>
</organism>
<dbReference type="STRING" id="5098.A0A507QSG2"/>
<proteinExistence type="predicted"/>
<evidence type="ECO:0000256" key="1">
    <source>
        <dbReference type="ARBA" id="ARBA00022630"/>
    </source>
</evidence>
<evidence type="ECO:0000259" key="4">
    <source>
        <dbReference type="Pfam" id="PF01494"/>
    </source>
</evidence>
<dbReference type="InterPro" id="IPR051104">
    <property type="entry name" value="FAD_monoxygenase"/>
</dbReference>
<keyword evidence="1" id="KW-0285">Flavoprotein</keyword>
<dbReference type="Proteomes" id="UP000319663">
    <property type="component" value="Unassembled WGS sequence"/>
</dbReference>
<keyword evidence="6" id="KW-1185">Reference proteome</keyword>
<dbReference type="GO" id="GO:0016491">
    <property type="term" value="F:oxidoreductase activity"/>
    <property type="evidence" value="ECO:0007669"/>
    <property type="project" value="UniProtKB-KW"/>
</dbReference>
<evidence type="ECO:0000313" key="6">
    <source>
        <dbReference type="Proteomes" id="UP000319663"/>
    </source>
</evidence>
<dbReference type="FunFam" id="3.50.50.60:FF:000156">
    <property type="entry name" value="Salicylate hydroxylase, putative"/>
    <property type="match status" value="1"/>
</dbReference>
<dbReference type="AlphaFoldDB" id="A0A507QSG2"/>
<feature type="domain" description="FAD-binding" evidence="4">
    <location>
        <begin position="7"/>
        <end position="365"/>
    </location>
</feature>
<accession>A0A507QSG2</accession>
<dbReference type="InterPro" id="IPR002938">
    <property type="entry name" value="FAD-bd"/>
</dbReference>
<dbReference type="EMBL" id="VIFY01000119">
    <property type="protein sequence ID" value="TQB70165.1"/>
    <property type="molecule type" value="Genomic_DNA"/>
</dbReference>
<dbReference type="GO" id="GO:0071949">
    <property type="term" value="F:FAD binding"/>
    <property type="evidence" value="ECO:0007669"/>
    <property type="project" value="InterPro"/>
</dbReference>
<dbReference type="InterPro" id="IPR036188">
    <property type="entry name" value="FAD/NAD-bd_sf"/>
</dbReference>
<dbReference type="PANTHER" id="PTHR46720:SF1">
    <property type="entry name" value="HYDROXYLASE, PUTATIVE (AFU_ORTHOLOGUE AFUA_8G06050)-RELATED"/>
    <property type="match status" value="1"/>
</dbReference>
<dbReference type="Gene3D" id="3.50.50.60">
    <property type="entry name" value="FAD/NAD(P)-binding domain"/>
    <property type="match status" value="1"/>
</dbReference>
<dbReference type="Pfam" id="PF01494">
    <property type="entry name" value="FAD_binding_3"/>
    <property type="match status" value="1"/>
</dbReference>
<protein>
    <recommendedName>
        <fullName evidence="4">FAD-binding domain-containing protein</fullName>
    </recommendedName>
</protein>
<gene>
    <name evidence="5" type="ORF">MPDQ_000819</name>
</gene>
<dbReference type="PRINTS" id="PR00420">
    <property type="entry name" value="RNGMNOXGNASE"/>
</dbReference>
<dbReference type="SUPFAM" id="SSF51905">
    <property type="entry name" value="FAD/NAD(P)-binding domain"/>
    <property type="match status" value="1"/>
</dbReference>
<keyword evidence="2" id="KW-0274">FAD</keyword>